<dbReference type="Proteomes" id="UP000675047">
    <property type="component" value="Unassembled WGS sequence"/>
</dbReference>
<reference evidence="2 3" key="1">
    <citation type="submission" date="2021-03" db="EMBL/GenBank/DDBJ databases">
        <title>Flavobacterium Flabelliformis Sp. Nov. And Flavobacterium Geliluteum Sp. Nov., Two Novel Multidrug Resistant Psychrophilic Species Isolated From Antarctica.</title>
        <authorList>
            <person name="Kralova S."/>
            <person name="Busse H.J."/>
            <person name="Bezdicek M."/>
            <person name="Nykrynova M."/>
            <person name="Kroupova E."/>
            <person name="Krsek D."/>
            <person name="Sedlacek I."/>
        </authorList>
    </citation>
    <scope>NUCLEOTIDE SEQUENCE [LARGE SCALE GENOMIC DNA]</scope>
    <source>
        <strain evidence="2 3">P7388</strain>
    </source>
</reference>
<dbReference type="EMBL" id="JAGFBV010000002">
    <property type="protein sequence ID" value="MBP4136884.1"/>
    <property type="molecule type" value="Genomic_DNA"/>
</dbReference>
<keyword evidence="1" id="KW-0812">Transmembrane</keyword>
<gene>
    <name evidence="2" type="ORF">J3495_02190</name>
</gene>
<keyword evidence="3" id="KW-1185">Reference proteome</keyword>
<sequence length="134" mass="16135">MFITLTSDQVQFNYGSKKWHYQFEEIVQLALLKKKKIYFLENATFIAITALAYYIMVFSDVNEMYYIVPTLFCYTIIIVLRFQNPSEFEYYLVVRNIYQKETKIKIKSEHKNVIAKQIDEYLDVAYHRVLKKNA</sequence>
<keyword evidence="1" id="KW-1133">Transmembrane helix</keyword>
<evidence type="ECO:0000313" key="2">
    <source>
        <dbReference type="EMBL" id="MBP4136884.1"/>
    </source>
</evidence>
<evidence type="ECO:0000313" key="3">
    <source>
        <dbReference type="Proteomes" id="UP000675047"/>
    </source>
</evidence>
<accession>A0A941AV63</accession>
<keyword evidence="1" id="KW-0472">Membrane</keyword>
<dbReference type="RefSeq" id="WP_210664923.1">
    <property type="nucleotide sequence ID" value="NZ_JAGFBV010000002.1"/>
</dbReference>
<proteinExistence type="predicted"/>
<feature type="transmembrane region" description="Helical" evidence="1">
    <location>
        <begin position="37"/>
        <end position="58"/>
    </location>
</feature>
<evidence type="ECO:0000256" key="1">
    <source>
        <dbReference type="SAM" id="Phobius"/>
    </source>
</evidence>
<feature type="transmembrane region" description="Helical" evidence="1">
    <location>
        <begin position="64"/>
        <end position="82"/>
    </location>
</feature>
<dbReference type="AlphaFoldDB" id="A0A941AV63"/>
<comment type="caution">
    <text evidence="2">The sequence shown here is derived from an EMBL/GenBank/DDBJ whole genome shotgun (WGS) entry which is preliminary data.</text>
</comment>
<protein>
    <submittedName>
        <fullName evidence="2">Uncharacterized protein</fullName>
    </submittedName>
</protein>
<name>A0A941AV63_9FLAO</name>
<organism evidence="2 3">
    <name type="scientific">Flavobacterium geliluteum</name>
    <dbReference type="NCBI Taxonomy" id="2816120"/>
    <lineage>
        <taxon>Bacteria</taxon>
        <taxon>Pseudomonadati</taxon>
        <taxon>Bacteroidota</taxon>
        <taxon>Flavobacteriia</taxon>
        <taxon>Flavobacteriales</taxon>
        <taxon>Flavobacteriaceae</taxon>
        <taxon>Flavobacterium</taxon>
    </lineage>
</organism>